<proteinExistence type="predicted"/>
<dbReference type="EMBL" id="RKQL01000003">
    <property type="protein sequence ID" value="RPE67629.1"/>
    <property type="molecule type" value="Genomic_DNA"/>
</dbReference>
<evidence type="ECO:0000256" key="8">
    <source>
        <dbReference type="PIRSR" id="PIRSR000005-1"/>
    </source>
</evidence>
<keyword evidence="6" id="KW-0249">Electron transport</keyword>
<feature type="binding site" description="covalent" evidence="8">
    <location>
        <position position="158"/>
    </location>
    <ligand>
        <name>heme c</name>
        <dbReference type="ChEBI" id="CHEBI:61717"/>
        <label>2</label>
    </ligand>
</feature>
<feature type="binding site" description="axial binding residue" evidence="9">
    <location>
        <position position="199"/>
    </location>
    <ligand>
        <name>heme c</name>
        <dbReference type="ChEBI" id="CHEBI:61717"/>
        <label>2</label>
    </ligand>
    <ligandPart>
        <name>Fe</name>
        <dbReference type="ChEBI" id="CHEBI:18248"/>
    </ligandPart>
</feature>
<feature type="binding site" description="axial binding residue" evidence="9">
    <location>
        <position position="101"/>
    </location>
    <ligand>
        <name>heme c</name>
        <dbReference type="ChEBI" id="CHEBI:61717"/>
        <label>1</label>
    </ligand>
    <ligandPart>
        <name>Fe</name>
        <dbReference type="ChEBI" id="CHEBI:18248"/>
    </ligandPart>
</feature>
<dbReference type="GO" id="GO:0009055">
    <property type="term" value="F:electron transfer activity"/>
    <property type="evidence" value="ECO:0007669"/>
    <property type="project" value="InterPro"/>
</dbReference>
<feature type="binding site" description="axial binding residue" evidence="9">
    <location>
        <position position="62"/>
    </location>
    <ligand>
        <name>heme c</name>
        <dbReference type="ChEBI" id="CHEBI:61717"/>
        <label>1</label>
    </ligand>
    <ligandPart>
        <name>Fe</name>
        <dbReference type="ChEBI" id="CHEBI:18248"/>
    </ligandPart>
</feature>
<evidence type="ECO:0000259" key="10">
    <source>
        <dbReference type="PROSITE" id="PS51007"/>
    </source>
</evidence>
<dbReference type="InterPro" id="IPR050597">
    <property type="entry name" value="Cytochrome_c_Oxidase_Subunit"/>
</dbReference>
<comment type="caution">
    <text evidence="11">The sequence shown here is derived from an EMBL/GenBank/DDBJ whole genome shotgun (WGS) entry which is preliminary data.</text>
</comment>
<dbReference type="PROSITE" id="PS51007">
    <property type="entry name" value="CYTC"/>
    <property type="match status" value="2"/>
</dbReference>
<feature type="binding site" description="axial binding residue" evidence="9">
    <location>
        <position position="159"/>
    </location>
    <ligand>
        <name>heme c</name>
        <dbReference type="ChEBI" id="CHEBI:61717"/>
        <label>2</label>
    </ligand>
    <ligandPart>
        <name>Fe</name>
        <dbReference type="ChEBI" id="CHEBI:18248"/>
    </ligandPart>
</feature>
<evidence type="ECO:0000256" key="3">
    <source>
        <dbReference type="ARBA" id="ARBA00022617"/>
    </source>
</evidence>
<gene>
    <name evidence="11" type="ORF">EDC62_1509</name>
</gene>
<keyword evidence="7 9" id="KW-0408">Iron</keyword>
<sequence length="221" mass="24378">MRRLLTERRFSFRFISLSEHINMRRFNRFFAAAMAMLALSAHAQSDEARAKKIVNGVCFVCHGAEGESSSEVFPRLAGQHAEYIAKQLEAFKSGKRKSTAMGEMVAKLSSEDMVALGKYFEKQKVQPEPPKDPELAAVGKYLYLHGNKFSGVPACASCHGPAGLGTASLPRLAGQYAGYVESQLKQFHTRERTNDNAVMHTIVEKMTPLEMAAVAEYVSGL</sequence>
<keyword evidence="4 9" id="KW-0479">Metal-binding</keyword>
<accession>A0A3N4UK11</accession>
<dbReference type="InterPro" id="IPR024167">
    <property type="entry name" value="Cytochrome_c4-like"/>
</dbReference>
<evidence type="ECO:0000256" key="1">
    <source>
        <dbReference type="ARBA" id="ARBA00004418"/>
    </source>
</evidence>
<name>A0A3N4UK11_9BURK</name>
<evidence type="ECO:0000313" key="12">
    <source>
        <dbReference type="Proteomes" id="UP000272193"/>
    </source>
</evidence>
<dbReference type="Gene3D" id="1.10.760.10">
    <property type="entry name" value="Cytochrome c-like domain"/>
    <property type="match status" value="2"/>
</dbReference>
<keyword evidence="12" id="KW-1185">Reference proteome</keyword>
<dbReference type="PIRSF" id="PIRSF000005">
    <property type="entry name" value="Cytochrome_c4"/>
    <property type="match status" value="1"/>
</dbReference>
<reference evidence="11 12" key="1">
    <citation type="submission" date="2018-11" db="EMBL/GenBank/DDBJ databases">
        <title>Genomic Encyclopedia of Type Strains, Phase IV (KMG-IV): sequencing the most valuable type-strain genomes for metagenomic binning, comparative biology and taxonomic classification.</title>
        <authorList>
            <person name="Goeker M."/>
        </authorList>
    </citation>
    <scope>NUCLEOTIDE SEQUENCE [LARGE SCALE GENOMIC DNA]</scope>
    <source>
        <strain evidence="11 12">DSM 101684</strain>
    </source>
</reference>
<feature type="binding site" description="covalent" evidence="8">
    <location>
        <position position="61"/>
    </location>
    <ligand>
        <name>heme c</name>
        <dbReference type="ChEBI" id="CHEBI:61717"/>
        <label>1</label>
    </ligand>
</feature>
<evidence type="ECO:0000313" key="11">
    <source>
        <dbReference type="EMBL" id="RPE67629.1"/>
    </source>
</evidence>
<dbReference type="Pfam" id="PF00034">
    <property type="entry name" value="Cytochrom_C"/>
    <property type="match status" value="2"/>
</dbReference>
<dbReference type="PANTHER" id="PTHR33751">
    <property type="entry name" value="CBB3-TYPE CYTOCHROME C OXIDASE SUBUNIT FIXP"/>
    <property type="match status" value="1"/>
</dbReference>
<dbReference type="GO" id="GO:0005506">
    <property type="term" value="F:iron ion binding"/>
    <property type="evidence" value="ECO:0007669"/>
    <property type="project" value="InterPro"/>
</dbReference>
<evidence type="ECO:0000256" key="4">
    <source>
        <dbReference type="ARBA" id="ARBA00022723"/>
    </source>
</evidence>
<keyword evidence="2" id="KW-0813">Transport</keyword>
<dbReference type="InterPro" id="IPR036909">
    <property type="entry name" value="Cyt_c-like_dom_sf"/>
</dbReference>
<feature type="binding site" description="covalent" evidence="8">
    <location>
        <position position="155"/>
    </location>
    <ligand>
        <name>heme c</name>
        <dbReference type="ChEBI" id="CHEBI:61717"/>
        <label>2</label>
    </ligand>
</feature>
<evidence type="ECO:0000256" key="9">
    <source>
        <dbReference type="PIRSR" id="PIRSR000005-2"/>
    </source>
</evidence>
<dbReference type="InterPro" id="IPR009056">
    <property type="entry name" value="Cyt_c-like_dom"/>
</dbReference>
<dbReference type="GO" id="GO:0042597">
    <property type="term" value="C:periplasmic space"/>
    <property type="evidence" value="ECO:0007669"/>
    <property type="project" value="UniProtKB-SubCell"/>
</dbReference>
<dbReference type="Proteomes" id="UP000272193">
    <property type="component" value="Unassembled WGS sequence"/>
</dbReference>
<feature type="binding site" description="covalent" evidence="8">
    <location>
        <position position="58"/>
    </location>
    <ligand>
        <name>heme c</name>
        <dbReference type="ChEBI" id="CHEBI:61717"/>
        <label>1</label>
    </ligand>
</feature>
<feature type="domain" description="Cytochrome c" evidence="10">
    <location>
        <begin position="134"/>
        <end position="221"/>
    </location>
</feature>
<comment type="PTM">
    <text evidence="8">Binds 2 heme c groups covalently per subunit.</text>
</comment>
<evidence type="ECO:0000256" key="6">
    <source>
        <dbReference type="ARBA" id="ARBA00022982"/>
    </source>
</evidence>
<organism evidence="11 12">
    <name type="scientific">Tibeticola sediminis</name>
    <dbReference type="NCBI Taxonomy" id="1917811"/>
    <lineage>
        <taxon>Bacteria</taxon>
        <taxon>Pseudomonadati</taxon>
        <taxon>Pseudomonadota</taxon>
        <taxon>Betaproteobacteria</taxon>
        <taxon>Burkholderiales</taxon>
        <taxon>Comamonadaceae</taxon>
        <taxon>Tibeticola</taxon>
    </lineage>
</organism>
<dbReference type="AlphaFoldDB" id="A0A3N4UK11"/>
<dbReference type="SUPFAM" id="SSF46626">
    <property type="entry name" value="Cytochrome c"/>
    <property type="match status" value="2"/>
</dbReference>
<evidence type="ECO:0000256" key="5">
    <source>
        <dbReference type="ARBA" id="ARBA00022764"/>
    </source>
</evidence>
<evidence type="ECO:0000256" key="7">
    <source>
        <dbReference type="ARBA" id="ARBA00023004"/>
    </source>
</evidence>
<keyword evidence="3 8" id="KW-0349">Heme</keyword>
<comment type="subcellular location">
    <subcellularLocation>
        <location evidence="1">Periplasm</location>
    </subcellularLocation>
</comment>
<keyword evidence="5" id="KW-0574">Periplasm</keyword>
<protein>
    <submittedName>
        <fullName evidence="11">Cytochrome c553</fullName>
    </submittedName>
</protein>
<dbReference type="GO" id="GO:0020037">
    <property type="term" value="F:heme binding"/>
    <property type="evidence" value="ECO:0007669"/>
    <property type="project" value="InterPro"/>
</dbReference>
<dbReference type="PANTHER" id="PTHR33751:SF9">
    <property type="entry name" value="CYTOCHROME C4"/>
    <property type="match status" value="1"/>
</dbReference>
<feature type="domain" description="Cytochrome c" evidence="10">
    <location>
        <begin position="45"/>
        <end position="124"/>
    </location>
</feature>
<evidence type="ECO:0000256" key="2">
    <source>
        <dbReference type="ARBA" id="ARBA00022448"/>
    </source>
</evidence>